<reference evidence="5" key="1">
    <citation type="submission" date="2020-05" db="EMBL/GenBank/DDBJ databases">
        <authorList>
            <person name="Chiriac C."/>
            <person name="Salcher M."/>
            <person name="Ghai R."/>
            <person name="Kavagutti S V."/>
        </authorList>
    </citation>
    <scope>NUCLEOTIDE SEQUENCE</scope>
</reference>
<evidence type="ECO:0000259" key="3">
    <source>
        <dbReference type="Pfam" id="PF00501"/>
    </source>
</evidence>
<organism evidence="5">
    <name type="scientific">freshwater metagenome</name>
    <dbReference type="NCBI Taxonomy" id="449393"/>
    <lineage>
        <taxon>unclassified sequences</taxon>
        <taxon>metagenomes</taxon>
        <taxon>ecological metagenomes</taxon>
    </lineage>
</organism>
<evidence type="ECO:0000313" key="5">
    <source>
        <dbReference type="EMBL" id="CAB4794748.1"/>
    </source>
</evidence>
<dbReference type="Pfam" id="PF00501">
    <property type="entry name" value="AMP-binding"/>
    <property type="match status" value="1"/>
</dbReference>
<dbReference type="PROSITE" id="PS00455">
    <property type="entry name" value="AMP_BINDING"/>
    <property type="match status" value="1"/>
</dbReference>
<dbReference type="InterPro" id="IPR025110">
    <property type="entry name" value="AMP-bd_C"/>
</dbReference>
<proteinExistence type="inferred from homology"/>
<evidence type="ECO:0000256" key="1">
    <source>
        <dbReference type="ARBA" id="ARBA00006432"/>
    </source>
</evidence>
<dbReference type="InterPro" id="IPR000873">
    <property type="entry name" value="AMP-dep_synth/lig_dom"/>
</dbReference>
<name>A0A6J6XHN4_9ZZZZ</name>
<dbReference type="SUPFAM" id="SSF56801">
    <property type="entry name" value="Acetyl-CoA synthetase-like"/>
    <property type="match status" value="1"/>
</dbReference>
<feature type="domain" description="AMP-dependent synthetase/ligase" evidence="3">
    <location>
        <begin position="20"/>
        <end position="373"/>
    </location>
</feature>
<dbReference type="Gene3D" id="3.40.50.12780">
    <property type="entry name" value="N-terminal domain of ligase-like"/>
    <property type="match status" value="1"/>
</dbReference>
<comment type="similarity">
    <text evidence="1">Belongs to the ATP-dependent AMP-binding enzyme family.</text>
</comment>
<gene>
    <name evidence="5" type="ORF">UFOPK2969_01096</name>
</gene>
<keyword evidence="2" id="KW-0436">Ligase</keyword>
<dbReference type="GO" id="GO:0006631">
    <property type="term" value="P:fatty acid metabolic process"/>
    <property type="evidence" value="ECO:0007669"/>
    <property type="project" value="TreeGrafter"/>
</dbReference>
<sequence length="519" mass="55555">MPLPEAPFTDDYANLLELFDAVVAQCGDVAAFVDGNGEAESRARITFAEWARAADGVATRLSSMGVKQGDVVGISLPSSIEYAVAYQAVVRLGAIASGMNPKLGPAETEHIIAKSSPKVIITDALVVNDSSVAVLSVEELRDAYNDEPFTARPTIIDTDLLAIVWTSGTTGKPKGAMFDHACLRAMAQAAGPLSALGDHRLSPLPFAHVGYMTRVWDELMYVITTIICPTPWTAVGSLKLIGEERVSVGQGVPAQWQMMLALPELATTDTSSLRIVSSGAARIPPEMVDAMRDRFNSPVVVRYTSTEACVSTGTSLDDPDEVICNTVGTPGSGVEMELRLDEGRGRGVAMTDSGDTEVGTVCLRSRAVMRGYWQEPELTADAIDENGWLLTGDLGFLDARGDLHLAGRSTEMYIRGGYNVYPIEVENHLGQHELVDRVAVTGTAAPVLGEIGVAFVVPADAANPPTLEELRAWCNERLASYKAPDALVLLNELPLTAMSKIDKRSLAPAAVEAQKKWQR</sequence>
<dbReference type="PANTHER" id="PTHR43201">
    <property type="entry name" value="ACYL-COA SYNTHETASE"/>
    <property type="match status" value="1"/>
</dbReference>
<dbReference type="EMBL" id="CAFAAD010000078">
    <property type="protein sequence ID" value="CAB4794748.1"/>
    <property type="molecule type" value="Genomic_DNA"/>
</dbReference>
<evidence type="ECO:0000256" key="2">
    <source>
        <dbReference type="ARBA" id="ARBA00022598"/>
    </source>
</evidence>
<dbReference type="GO" id="GO:0031956">
    <property type="term" value="F:medium-chain fatty acid-CoA ligase activity"/>
    <property type="evidence" value="ECO:0007669"/>
    <property type="project" value="TreeGrafter"/>
</dbReference>
<dbReference type="Gene3D" id="3.30.300.30">
    <property type="match status" value="1"/>
</dbReference>
<dbReference type="InterPro" id="IPR042099">
    <property type="entry name" value="ANL_N_sf"/>
</dbReference>
<dbReference type="AlphaFoldDB" id="A0A6J6XHN4"/>
<dbReference type="InterPro" id="IPR045851">
    <property type="entry name" value="AMP-bd_C_sf"/>
</dbReference>
<protein>
    <submittedName>
        <fullName evidence="5">Unannotated protein</fullName>
    </submittedName>
</protein>
<accession>A0A6J6XHN4</accession>
<dbReference type="Pfam" id="PF13193">
    <property type="entry name" value="AMP-binding_C"/>
    <property type="match status" value="1"/>
</dbReference>
<feature type="domain" description="AMP-binding enzyme C-terminal" evidence="4">
    <location>
        <begin position="424"/>
        <end position="500"/>
    </location>
</feature>
<evidence type="ECO:0000259" key="4">
    <source>
        <dbReference type="Pfam" id="PF13193"/>
    </source>
</evidence>
<dbReference type="InterPro" id="IPR020845">
    <property type="entry name" value="AMP-binding_CS"/>
</dbReference>
<dbReference type="PANTHER" id="PTHR43201:SF5">
    <property type="entry name" value="MEDIUM-CHAIN ACYL-COA LIGASE ACSF2, MITOCHONDRIAL"/>
    <property type="match status" value="1"/>
</dbReference>